<dbReference type="InterPro" id="IPR050766">
    <property type="entry name" value="Bact_Lucif_Oxidored"/>
</dbReference>
<dbReference type="Gene3D" id="3.20.20.30">
    <property type="entry name" value="Luciferase-like domain"/>
    <property type="match status" value="1"/>
</dbReference>
<dbReference type="PANTHER" id="PTHR30137">
    <property type="entry name" value="LUCIFERASE-LIKE MONOOXYGENASE"/>
    <property type="match status" value="1"/>
</dbReference>
<accession>A0A1G7TI46</accession>
<keyword evidence="2" id="KW-0503">Monooxygenase</keyword>
<dbReference type="GO" id="GO:0005829">
    <property type="term" value="C:cytosol"/>
    <property type="evidence" value="ECO:0007669"/>
    <property type="project" value="TreeGrafter"/>
</dbReference>
<keyword evidence="2" id="KW-0560">Oxidoreductase</keyword>
<dbReference type="SUPFAM" id="SSF51679">
    <property type="entry name" value="Bacterial luciferase-like"/>
    <property type="match status" value="1"/>
</dbReference>
<organism evidence="2 3">
    <name type="scientific">Pseudonocardia oroxyli</name>
    <dbReference type="NCBI Taxonomy" id="366584"/>
    <lineage>
        <taxon>Bacteria</taxon>
        <taxon>Bacillati</taxon>
        <taxon>Actinomycetota</taxon>
        <taxon>Actinomycetes</taxon>
        <taxon>Pseudonocardiales</taxon>
        <taxon>Pseudonocardiaceae</taxon>
        <taxon>Pseudonocardia</taxon>
    </lineage>
</organism>
<dbReference type="Proteomes" id="UP000198967">
    <property type="component" value="Unassembled WGS sequence"/>
</dbReference>
<protein>
    <submittedName>
        <fullName evidence="2">Flavin-dependent oxidoreductase, luciferase family (Includes alkanesulfonate monooxygenase SsuD and methylene tetrahydromethanopterin reductase)</fullName>
    </submittedName>
</protein>
<feature type="domain" description="Luciferase-like" evidence="1">
    <location>
        <begin position="22"/>
        <end position="257"/>
    </location>
</feature>
<name>A0A1G7TI46_PSEOR</name>
<dbReference type="InterPro" id="IPR036661">
    <property type="entry name" value="Luciferase-like_sf"/>
</dbReference>
<dbReference type="AlphaFoldDB" id="A0A1G7TI46"/>
<evidence type="ECO:0000313" key="3">
    <source>
        <dbReference type="Proteomes" id="UP000198967"/>
    </source>
</evidence>
<dbReference type="InterPro" id="IPR011251">
    <property type="entry name" value="Luciferase-like_dom"/>
</dbReference>
<dbReference type="EMBL" id="FNBE01000011">
    <property type="protein sequence ID" value="SDG34996.1"/>
    <property type="molecule type" value="Genomic_DNA"/>
</dbReference>
<dbReference type="STRING" id="366584.SAMN05216377_11139"/>
<sequence length="350" mass="38245">MAVLKLRYDLRMDGDDPSARADLYEAALDQIEWADRTGFDSVMFHEHHGAADGYLPSPIVLAAAAAARTSRIGIIVGALLVPLHDPLRLAEDLAVVDVLSRGRLVVTPGVGYAPDEFTMFGRAKSRRGKALDEGLAVLKHAWSGEPFEYEGRQVRVTPRPHQRPRPPLVVGGGSRPAARRAARAGDGFAPHLPEAWADYREELAVLGLPDPGPMPRSGPRFLHVATDPERAWHELAPFLLHEMNSYAQFAAGAQEYTGYVSTEDLDALQASPHYRVVTPQECVALAEELGPGGALCFRPLAGGMPPQLGWSSLRLFEAEVLPHLTVQRDPAVRVRDAANEHRTPREEVPQ</sequence>
<dbReference type="Pfam" id="PF00296">
    <property type="entry name" value="Bac_luciferase"/>
    <property type="match status" value="1"/>
</dbReference>
<dbReference type="RefSeq" id="WP_218129875.1">
    <property type="nucleotide sequence ID" value="NZ_FNBE01000011.1"/>
</dbReference>
<dbReference type="PANTHER" id="PTHR30137:SF6">
    <property type="entry name" value="LUCIFERASE-LIKE MONOOXYGENASE"/>
    <property type="match status" value="1"/>
</dbReference>
<dbReference type="GO" id="GO:0004497">
    <property type="term" value="F:monooxygenase activity"/>
    <property type="evidence" value="ECO:0007669"/>
    <property type="project" value="UniProtKB-KW"/>
</dbReference>
<keyword evidence="3" id="KW-1185">Reference proteome</keyword>
<evidence type="ECO:0000259" key="1">
    <source>
        <dbReference type="Pfam" id="PF00296"/>
    </source>
</evidence>
<evidence type="ECO:0000313" key="2">
    <source>
        <dbReference type="EMBL" id="SDG34996.1"/>
    </source>
</evidence>
<gene>
    <name evidence="2" type="ORF">SAMN05216377_11139</name>
</gene>
<reference evidence="2 3" key="1">
    <citation type="submission" date="2016-10" db="EMBL/GenBank/DDBJ databases">
        <authorList>
            <person name="de Groot N.N."/>
        </authorList>
    </citation>
    <scope>NUCLEOTIDE SEQUENCE [LARGE SCALE GENOMIC DNA]</scope>
    <source>
        <strain evidence="2 3">CGMCC 4.3143</strain>
    </source>
</reference>
<dbReference type="GO" id="GO:0016705">
    <property type="term" value="F:oxidoreductase activity, acting on paired donors, with incorporation or reduction of molecular oxygen"/>
    <property type="evidence" value="ECO:0007669"/>
    <property type="project" value="InterPro"/>
</dbReference>
<proteinExistence type="predicted"/>